<evidence type="ECO:0008006" key="10">
    <source>
        <dbReference type="Google" id="ProtNLM"/>
    </source>
</evidence>
<comment type="subcellular location">
    <subcellularLocation>
        <location evidence="1">Cell outer membrane</location>
    </subcellularLocation>
</comment>
<evidence type="ECO:0000259" key="6">
    <source>
        <dbReference type="Pfam" id="PF07980"/>
    </source>
</evidence>
<evidence type="ECO:0000256" key="1">
    <source>
        <dbReference type="ARBA" id="ARBA00004442"/>
    </source>
</evidence>
<keyword evidence="9" id="KW-1185">Reference proteome</keyword>
<gene>
    <name evidence="8" type="ORF">GCM10011386_07440</name>
</gene>
<evidence type="ECO:0000313" key="9">
    <source>
        <dbReference type="Proteomes" id="UP000597338"/>
    </source>
</evidence>
<feature type="domain" description="SusD-like N-terminal" evidence="7">
    <location>
        <begin position="65"/>
        <end position="210"/>
    </location>
</feature>
<dbReference type="EMBL" id="BMIK01000001">
    <property type="protein sequence ID" value="GGC18024.1"/>
    <property type="molecule type" value="Genomic_DNA"/>
</dbReference>
<sequence>MALSSCSELDEVVYSKDTSSNFYSTSGQVIAAWNLPYSFLQGITYSVHFAMEEFPTDEAAATTKSGQGYENGTWERFHKHTWTSQEPFIKYEWSNIFQGIGYCNSFLDAMENRDLSGFQLPVSKAQMVAEIRLMRAFYYYWAINAFGNVPIVTQVGIPSSPPTAPRAEVFEFIETEILQNIDQLGEKGDPTWYGHFTRSAARALLAKLYLNAEVFSGTPRWEDCIAQCDALINEGLYSLDETWDAPFRAYNDNSAENIFVVVYDANNAPGFNAHEQQLHSAHNQTYDLQYWPWNKIVTQESFYRLYGENDFRINQWLAGPQYYTENGEQQPVYGWDGQPLVITPEITQFVNMAGGDGQGVRNIKYEVEAGVQANMNNDLVIYRLSDIYFMKAECIMRLNGGMATAEAVDLINEVRARSFAEGDPDASYTIATLTMDELLDERGREFAYEMKRREDLIRFGRFNDAWWEKAASDETKQLYPIPMEILTTNPGLVQNDGY</sequence>
<keyword evidence="5" id="KW-0998">Cell outer membrane</keyword>
<comment type="similarity">
    <text evidence="2">Belongs to the SusD family.</text>
</comment>
<evidence type="ECO:0000256" key="5">
    <source>
        <dbReference type="ARBA" id="ARBA00023237"/>
    </source>
</evidence>
<dbReference type="Gene3D" id="1.25.40.10">
    <property type="entry name" value="Tetratricopeptide repeat domain"/>
    <property type="match status" value="1"/>
</dbReference>
<evidence type="ECO:0000256" key="3">
    <source>
        <dbReference type="ARBA" id="ARBA00022729"/>
    </source>
</evidence>
<dbReference type="InterPro" id="IPR012944">
    <property type="entry name" value="SusD_RagB_dom"/>
</dbReference>
<evidence type="ECO:0000259" key="7">
    <source>
        <dbReference type="Pfam" id="PF14322"/>
    </source>
</evidence>
<keyword evidence="3" id="KW-0732">Signal</keyword>
<dbReference type="Gene3D" id="1.25.40.390">
    <property type="match status" value="1"/>
</dbReference>
<dbReference type="InterPro" id="IPR011990">
    <property type="entry name" value="TPR-like_helical_dom_sf"/>
</dbReference>
<feature type="domain" description="RagB/SusD" evidence="6">
    <location>
        <begin position="259"/>
        <end position="498"/>
    </location>
</feature>
<accession>A0ABQ1L5R9</accession>
<dbReference type="Pfam" id="PF14322">
    <property type="entry name" value="SusD-like_3"/>
    <property type="match status" value="1"/>
</dbReference>
<dbReference type="Pfam" id="PF07980">
    <property type="entry name" value="SusD_RagB"/>
    <property type="match status" value="1"/>
</dbReference>
<reference evidence="9" key="1">
    <citation type="journal article" date="2019" name="Int. J. Syst. Evol. Microbiol.">
        <title>The Global Catalogue of Microorganisms (GCM) 10K type strain sequencing project: providing services to taxonomists for standard genome sequencing and annotation.</title>
        <authorList>
            <consortium name="The Broad Institute Genomics Platform"/>
            <consortium name="The Broad Institute Genome Sequencing Center for Infectious Disease"/>
            <person name="Wu L."/>
            <person name="Ma J."/>
        </authorList>
    </citation>
    <scope>NUCLEOTIDE SEQUENCE [LARGE SCALE GENOMIC DNA]</scope>
    <source>
        <strain evidence="9">CGMCC 1.15342</strain>
    </source>
</reference>
<protein>
    <recommendedName>
        <fullName evidence="10">Starch-binding associating with outer membrane</fullName>
    </recommendedName>
</protein>
<dbReference type="SUPFAM" id="SSF48452">
    <property type="entry name" value="TPR-like"/>
    <property type="match status" value="1"/>
</dbReference>
<dbReference type="Gene3D" id="1.10.3780.10">
    <property type="entry name" value="SusD-like"/>
    <property type="match status" value="1"/>
</dbReference>
<evidence type="ECO:0000256" key="2">
    <source>
        <dbReference type="ARBA" id="ARBA00006275"/>
    </source>
</evidence>
<organism evidence="8 9">
    <name type="scientific">Parapedobacter defluvii</name>
    <dbReference type="NCBI Taxonomy" id="2045106"/>
    <lineage>
        <taxon>Bacteria</taxon>
        <taxon>Pseudomonadati</taxon>
        <taxon>Bacteroidota</taxon>
        <taxon>Sphingobacteriia</taxon>
        <taxon>Sphingobacteriales</taxon>
        <taxon>Sphingobacteriaceae</taxon>
        <taxon>Parapedobacter</taxon>
    </lineage>
</organism>
<dbReference type="InterPro" id="IPR033985">
    <property type="entry name" value="SusD-like_N"/>
</dbReference>
<proteinExistence type="inferred from homology"/>
<keyword evidence="4" id="KW-0472">Membrane</keyword>
<comment type="caution">
    <text evidence="8">The sequence shown here is derived from an EMBL/GenBank/DDBJ whole genome shotgun (WGS) entry which is preliminary data.</text>
</comment>
<dbReference type="Proteomes" id="UP000597338">
    <property type="component" value="Unassembled WGS sequence"/>
</dbReference>
<evidence type="ECO:0000256" key="4">
    <source>
        <dbReference type="ARBA" id="ARBA00023136"/>
    </source>
</evidence>
<evidence type="ECO:0000313" key="8">
    <source>
        <dbReference type="EMBL" id="GGC18024.1"/>
    </source>
</evidence>
<name>A0ABQ1L5R9_9SPHI</name>